<dbReference type="AlphaFoldDB" id="A0A158QA63"/>
<dbReference type="GO" id="GO:0008270">
    <property type="term" value="F:zinc ion binding"/>
    <property type="evidence" value="ECO:0007669"/>
    <property type="project" value="InterPro"/>
</dbReference>
<keyword evidence="10" id="KW-1015">Disulfide bond</keyword>
<dbReference type="CDD" id="cd03860">
    <property type="entry name" value="M14_CP_A-B_like"/>
    <property type="match status" value="1"/>
</dbReference>
<evidence type="ECO:0000256" key="1">
    <source>
        <dbReference type="ARBA" id="ARBA00001947"/>
    </source>
</evidence>
<dbReference type="SUPFAM" id="SSF54897">
    <property type="entry name" value="Protease propeptides/inhibitors"/>
    <property type="match status" value="1"/>
</dbReference>
<keyword evidence="7" id="KW-0378">Hydrolase</keyword>
<proteinExistence type="inferred from homology"/>
<dbReference type="STRING" id="51028.A0A158QA63"/>
<feature type="region of interest" description="Disordered" evidence="13">
    <location>
        <begin position="696"/>
        <end position="722"/>
    </location>
</feature>
<feature type="region of interest" description="Disordered" evidence="13">
    <location>
        <begin position="573"/>
        <end position="663"/>
    </location>
</feature>
<keyword evidence="3" id="KW-0121">Carboxypeptidase</keyword>
<evidence type="ECO:0000256" key="12">
    <source>
        <dbReference type="PROSITE-ProRule" id="PRU01379"/>
    </source>
</evidence>
<dbReference type="GO" id="GO:0005615">
    <property type="term" value="C:extracellular space"/>
    <property type="evidence" value="ECO:0007669"/>
    <property type="project" value="TreeGrafter"/>
</dbReference>
<evidence type="ECO:0000256" key="14">
    <source>
        <dbReference type="SAM" id="SignalP"/>
    </source>
</evidence>
<dbReference type="GO" id="GO:0006508">
    <property type="term" value="P:proteolysis"/>
    <property type="evidence" value="ECO:0007669"/>
    <property type="project" value="UniProtKB-KW"/>
</dbReference>
<feature type="chain" id="PRO_5043135306" description="Zinc carboxypeptidase A 1" evidence="14">
    <location>
        <begin position="33"/>
        <end position="848"/>
    </location>
</feature>
<evidence type="ECO:0000256" key="7">
    <source>
        <dbReference type="ARBA" id="ARBA00022801"/>
    </source>
</evidence>
<keyword evidence="6 14" id="KW-0732">Signal</keyword>
<evidence type="ECO:0000256" key="6">
    <source>
        <dbReference type="ARBA" id="ARBA00022729"/>
    </source>
</evidence>
<reference evidence="16 17" key="2">
    <citation type="submission" date="2018-10" db="EMBL/GenBank/DDBJ databases">
        <authorList>
            <consortium name="Pathogen Informatics"/>
        </authorList>
    </citation>
    <scope>NUCLEOTIDE SEQUENCE [LARGE SCALE GENOMIC DNA]</scope>
</reference>
<dbReference type="InterPro" id="IPR036990">
    <property type="entry name" value="M14A-like_propep"/>
</dbReference>
<dbReference type="FunFam" id="3.40.630.10:FF:000208">
    <property type="entry name" value="Protein CBG05161"/>
    <property type="match status" value="1"/>
</dbReference>
<keyword evidence="8" id="KW-0862">Zinc</keyword>
<keyword evidence="5" id="KW-0479">Metal-binding</keyword>
<dbReference type="PRINTS" id="PR00765">
    <property type="entry name" value="CRBOXYPTASEA"/>
</dbReference>
<evidence type="ECO:0000256" key="10">
    <source>
        <dbReference type="ARBA" id="ARBA00023157"/>
    </source>
</evidence>
<dbReference type="Gene3D" id="3.40.630.10">
    <property type="entry name" value="Zn peptidases"/>
    <property type="match status" value="1"/>
</dbReference>
<evidence type="ECO:0000313" key="18">
    <source>
        <dbReference type="WBParaSite" id="EVEC_0000425301-mRNA-1"/>
    </source>
</evidence>
<dbReference type="EMBL" id="UXUI01007725">
    <property type="protein sequence ID" value="VDD89083.1"/>
    <property type="molecule type" value="Genomic_DNA"/>
</dbReference>
<feature type="domain" description="Peptidase M14" evidence="15">
    <location>
        <begin position="151"/>
        <end position="458"/>
    </location>
</feature>
<feature type="region of interest" description="Disordered" evidence="13">
    <location>
        <begin position="493"/>
        <end position="539"/>
    </location>
</feature>
<evidence type="ECO:0000256" key="2">
    <source>
        <dbReference type="ARBA" id="ARBA00005988"/>
    </source>
</evidence>
<evidence type="ECO:0000256" key="3">
    <source>
        <dbReference type="ARBA" id="ARBA00022645"/>
    </source>
</evidence>
<dbReference type="GO" id="GO:0004181">
    <property type="term" value="F:metallocarboxypeptidase activity"/>
    <property type="evidence" value="ECO:0007669"/>
    <property type="project" value="InterPro"/>
</dbReference>
<evidence type="ECO:0000259" key="15">
    <source>
        <dbReference type="PROSITE" id="PS52035"/>
    </source>
</evidence>
<dbReference type="FunFam" id="3.30.70.340:FF:000002">
    <property type="entry name" value="Carboxypeptidase A"/>
    <property type="match status" value="1"/>
</dbReference>
<dbReference type="PROSITE" id="PS52035">
    <property type="entry name" value="PEPTIDASE_M14"/>
    <property type="match status" value="1"/>
</dbReference>
<dbReference type="SUPFAM" id="SSF53187">
    <property type="entry name" value="Zn-dependent exopeptidases"/>
    <property type="match status" value="1"/>
</dbReference>
<dbReference type="Pfam" id="PF02244">
    <property type="entry name" value="Propep_M14"/>
    <property type="match status" value="1"/>
</dbReference>
<keyword evidence="17" id="KW-1185">Reference proteome</keyword>
<feature type="signal peptide" evidence="14">
    <location>
        <begin position="1"/>
        <end position="32"/>
    </location>
</feature>
<evidence type="ECO:0000256" key="4">
    <source>
        <dbReference type="ARBA" id="ARBA00022670"/>
    </source>
</evidence>
<protein>
    <recommendedName>
        <fullName evidence="11">Zinc carboxypeptidase A 1</fullName>
    </recommendedName>
</protein>
<comment type="similarity">
    <text evidence="2 12">Belongs to the peptidase M14 family.</text>
</comment>
<accession>A0A158QA63</accession>
<evidence type="ECO:0000256" key="8">
    <source>
        <dbReference type="ARBA" id="ARBA00022833"/>
    </source>
</evidence>
<dbReference type="OrthoDB" id="3626597at2759"/>
<name>A0A158QA63_ENTVE</name>
<dbReference type="PANTHER" id="PTHR11705">
    <property type="entry name" value="PROTEASE FAMILY M14 CARBOXYPEPTIDASE A,B"/>
    <property type="match status" value="1"/>
</dbReference>
<feature type="compositionally biased region" description="Polar residues" evidence="13">
    <location>
        <begin position="493"/>
        <end position="510"/>
    </location>
</feature>
<evidence type="ECO:0000256" key="9">
    <source>
        <dbReference type="ARBA" id="ARBA00023049"/>
    </source>
</evidence>
<evidence type="ECO:0000256" key="5">
    <source>
        <dbReference type="ARBA" id="ARBA00022723"/>
    </source>
</evidence>
<evidence type="ECO:0000256" key="11">
    <source>
        <dbReference type="ARBA" id="ARBA00069039"/>
    </source>
</evidence>
<feature type="compositionally biased region" description="Low complexity" evidence="13">
    <location>
        <begin position="516"/>
        <end position="535"/>
    </location>
</feature>
<dbReference type="InterPro" id="IPR057247">
    <property type="entry name" value="CARBOXYPEPT_ZN_2"/>
</dbReference>
<dbReference type="PROSITE" id="PS00133">
    <property type="entry name" value="CARBOXYPEPT_ZN_2"/>
    <property type="match status" value="1"/>
</dbReference>
<gene>
    <name evidence="16" type="ORF">EVEC_LOCUS3961</name>
</gene>
<comment type="cofactor">
    <cofactor evidence="1">
        <name>Zn(2+)</name>
        <dbReference type="ChEBI" id="CHEBI:29105"/>
    </cofactor>
</comment>
<keyword evidence="9" id="KW-0482">Metalloprotease</keyword>
<evidence type="ECO:0000313" key="17">
    <source>
        <dbReference type="Proteomes" id="UP000274131"/>
    </source>
</evidence>
<dbReference type="Proteomes" id="UP000274131">
    <property type="component" value="Unassembled WGS sequence"/>
</dbReference>
<dbReference type="Pfam" id="PF00246">
    <property type="entry name" value="Peptidase_M14"/>
    <property type="match status" value="1"/>
</dbReference>
<dbReference type="InterPro" id="IPR003146">
    <property type="entry name" value="M14A_act_pep"/>
</dbReference>
<feature type="active site" description="Proton donor/acceptor" evidence="12">
    <location>
        <position position="421"/>
    </location>
</feature>
<dbReference type="SMART" id="SM00631">
    <property type="entry name" value="Zn_pept"/>
    <property type="match status" value="1"/>
</dbReference>
<evidence type="ECO:0000256" key="13">
    <source>
        <dbReference type="SAM" id="MobiDB-lite"/>
    </source>
</evidence>
<dbReference type="WBParaSite" id="EVEC_0000425301-mRNA-1">
    <property type="protein sequence ID" value="EVEC_0000425301-mRNA-1"/>
    <property type="gene ID" value="EVEC_0000425301"/>
</dbReference>
<reference evidence="18" key="1">
    <citation type="submission" date="2016-04" db="UniProtKB">
        <authorList>
            <consortium name="WormBaseParasite"/>
        </authorList>
    </citation>
    <scope>IDENTIFICATION</scope>
</reference>
<evidence type="ECO:0000313" key="16">
    <source>
        <dbReference type="EMBL" id="VDD89083.1"/>
    </source>
</evidence>
<dbReference type="Gene3D" id="3.30.70.340">
    <property type="entry name" value="Metallocarboxypeptidase-like"/>
    <property type="match status" value="1"/>
</dbReference>
<dbReference type="InterPro" id="IPR000834">
    <property type="entry name" value="Peptidase_M14"/>
</dbReference>
<dbReference type="PANTHER" id="PTHR11705:SF133">
    <property type="entry name" value="PEPTIDASE M14 CARBOXYPEPTIDASE A DOMAIN-CONTAINING PROTEIN"/>
    <property type="match status" value="1"/>
</dbReference>
<sequence length="848" mass="93531">MFPSNRIHSAIMLFPLLILAFDALIAVNPVSANQPYNVNSNLSYQDDRKRDFRNFKLIRINPRNKETLAYLKHLYQNSSPYELDFWQPPSHIGGLVDVTVSPEDAQIFVHDLESKKIEFIVAISDLQQAIESERSGTRRESFSDGSLQLDKYNRLSEIEEYLKKLRDEYPEIVTLIEIGKSHENRSITVVKLTGKRSFGTNVSFWIDAGIHAREWIAPAVVLSVIDELTRGYSRDPVVQNIMDSIDWYILPVMNPDGYEYTHTKNRMWRKNRRPAQCKRNYFHTVCCAGVDLNRNFDWFWASTGSSTDPCHETYHGPSAFSEPETKAVKEFLEKNTPEAFLTLHSYSQMWLIPYGHRKRSYPQDYSTALKSLAVRATKALQKLHGTRYAIGTGADLMYEASGASHDWAKGRLHVPYAYLVELRPKNTIFGNGFLLPEREIQPTAEETWEAIKVVADELIGQFAQPKIREMLLNRTIMNFGKIRINVKLSKPNTLGTTTGPYPTQTSQTTLRPKGAETLSTQTVTKTTEEPSTTSTQAVSTAGTPIIPVEAISSNKPVTTEVIYRTTTTGQITSQAQTTTTTTDSPLTTRSTTFATTTTNPTTTTTTTTVPTTTTSITTTTTSPTTTTTSTTTATTTATPTTTTTSTTQTTTTSTTTTAPTTTTTTTATTTTAYTTTTSTTTMAPTTTTTALTLTTTTTASSTTTTTEPSSTTTEPASTTSEMNTTVAEVMTTTAATTFTTESSTTELTPVAVTAVETLLPETITTTVKTTTQLLTTTAEAGTTPTLLPFTNVPTVPVTTGNSTTVRCVDYGVYCKWWKIHDLCRLQRVQVLCAFSCNIICSSKKSSRS</sequence>
<organism evidence="18">
    <name type="scientific">Enterobius vermicularis</name>
    <name type="common">Human pinworm</name>
    <dbReference type="NCBI Taxonomy" id="51028"/>
    <lineage>
        <taxon>Eukaryota</taxon>
        <taxon>Metazoa</taxon>
        <taxon>Ecdysozoa</taxon>
        <taxon>Nematoda</taxon>
        <taxon>Chromadorea</taxon>
        <taxon>Rhabditida</taxon>
        <taxon>Spirurina</taxon>
        <taxon>Oxyuridomorpha</taxon>
        <taxon>Oxyuroidea</taxon>
        <taxon>Oxyuridae</taxon>
        <taxon>Enterobius</taxon>
    </lineage>
</organism>
<keyword evidence="4" id="KW-0645">Protease</keyword>